<evidence type="ECO:0000256" key="3">
    <source>
        <dbReference type="ARBA" id="ARBA00022705"/>
    </source>
</evidence>
<dbReference type="GO" id="GO:0043139">
    <property type="term" value="F:5'-3' DNA helicase activity"/>
    <property type="evidence" value="ECO:0007669"/>
    <property type="project" value="UniProtKB-EC"/>
</dbReference>
<dbReference type="EMBL" id="CP025257">
    <property type="protein sequence ID" value="AUF83891.1"/>
    <property type="molecule type" value="Genomic_DNA"/>
</dbReference>
<keyword evidence="5 12" id="KW-0378">Hydrolase</keyword>
<evidence type="ECO:0000256" key="1">
    <source>
        <dbReference type="ARBA" id="ARBA00008428"/>
    </source>
</evidence>
<evidence type="ECO:0000256" key="6">
    <source>
        <dbReference type="ARBA" id="ARBA00022806"/>
    </source>
</evidence>
<dbReference type="CDD" id="cd00984">
    <property type="entry name" value="DnaB_C"/>
    <property type="match status" value="1"/>
</dbReference>
<evidence type="ECO:0000256" key="5">
    <source>
        <dbReference type="ARBA" id="ARBA00022801"/>
    </source>
</evidence>
<evidence type="ECO:0000256" key="12">
    <source>
        <dbReference type="RuleBase" id="RU362085"/>
    </source>
</evidence>
<dbReference type="AlphaFoldDB" id="A0A2K9BKZ9"/>
<keyword evidence="2 12" id="KW-0639">Primosome</keyword>
<keyword evidence="3 12" id="KW-0235">DNA replication</keyword>
<evidence type="ECO:0000313" key="16">
    <source>
        <dbReference type="Proteomes" id="UP000233419"/>
    </source>
</evidence>
<evidence type="ECO:0000256" key="4">
    <source>
        <dbReference type="ARBA" id="ARBA00022741"/>
    </source>
</evidence>
<gene>
    <name evidence="15" type="primary">dnaB</name>
    <name evidence="15" type="ORF">CXP39_03815</name>
</gene>
<dbReference type="SUPFAM" id="SSF48024">
    <property type="entry name" value="N-terminal domain of DnaB helicase"/>
    <property type="match status" value="1"/>
</dbReference>
<evidence type="ECO:0000256" key="8">
    <source>
        <dbReference type="ARBA" id="ARBA00023125"/>
    </source>
</evidence>
<keyword evidence="13" id="KW-0175">Coiled coil</keyword>
<dbReference type="Proteomes" id="UP000233419">
    <property type="component" value="Chromosome"/>
</dbReference>
<evidence type="ECO:0000256" key="11">
    <source>
        <dbReference type="NCBIfam" id="TIGR00665"/>
    </source>
</evidence>
<dbReference type="InterPro" id="IPR016136">
    <property type="entry name" value="DNA_helicase_N/primase_C"/>
</dbReference>
<dbReference type="GO" id="GO:1990077">
    <property type="term" value="C:primosome complex"/>
    <property type="evidence" value="ECO:0007669"/>
    <property type="project" value="UniProtKB-UniRule"/>
</dbReference>
<dbReference type="InterPro" id="IPR007692">
    <property type="entry name" value="DNA_helicase_DnaB"/>
</dbReference>
<dbReference type="InterPro" id="IPR027417">
    <property type="entry name" value="P-loop_NTPase"/>
</dbReference>
<keyword evidence="6 12" id="KW-0347">Helicase</keyword>
<feature type="domain" description="SF4 helicase" evidence="14">
    <location>
        <begin position="177"/>
        <end position="447"/>
    </location>
</feature>
<dbReference type="InterPro" id="IPR036185">
    <property type="entry name" value="DNA_heli_DnaB-like_N_sf"/>
</dbReference>
<evidence type="ECO:0000259" key="14">
    <source>
        <dbReference type="PROSITE" id="PS51199"/>
    </source>
</evidence>
<keyword evidence="4 12" id="KW-0547">Nucleotide-binding</keyword>
<dbReference type="GO" id="GO:0005829">
    <property type="term" value="C:cytosol"/>
    <property type="evidence" value="ECO:0007669"/>
    <property type="project" value="TreeGrafter"/>
</dbReference>
<dbReference type="InterPro" id="IPR007693">
    <property type="entry name" value="DNA_helicase_DnaB-like_N"/>
</dbReference>
<dbReference type="GO" id="GO:0016887">
    <property type="term" value="F:ATP hydrolysis activity"/>
    <property type="evidence" value="ECO:0007669"/>
    <property type="project" value="RHEA"/>
</dbReference>
<dbReference type="OrthoDB" id="9773982at2"/>
<dbReference type="SUPFAM" id="SSF52540">
    <property type="entry name" value="P-loop containing nucleoside triphosphate hydrolases"/>
    <property type="match status" value="1"/>
</dbReference>
<dbReference type="GO" id="GO:0005524">
    <property type="term" value="F:ATP binding"/>
    <property type="evidence" value="ECO:0007669"/>
    <property type="project" value="UniProtKB-UniRule"/>
</dbReference>
<keyword evidence="7 12" id="KW-0067">ATP-binding</keyword>
<dbReference type="Pfam" id="PF00772">
    <property type="entry name" value="DnaB"/>
    <property type="match status" value="1"/>
</dbReference>
<dbReference type="PROSITE" id="PS51199">
    <property type="entry name" value="SF4_HELICASE"/>
    <property type="match status" value="1"/>
</dbReference>
<dbReference type="Gene3D" id="1.10.860.10">
    <property type="entry name" value="DNAb Helicase, Chain A"/>
    <property type="match status" value="1"/>
</dbReference>
<keyword evidence="8 12" id="KW-0238">DNA-binding</keyword>
<proteinExistence type="inferred from homology"/>
<dbReference type="PANTHER" id="PTHR30153">
    <property type="entry name" value="REPLICATIVE DNA HELICASE DNAB"/>
    <property type="match status" value="1"/>
</dbReference>
<comment type="catalytic activity">
    <reaction evidence="10 12">
        <text>ATP + H2O = ADP + phosphate + H(+)</text>
        <dbReference type="Rhea" id="RHEA:13065"/>
        <dbReference type="ChEBI" id="CHEBI:15377"/>
        <dbReference type="ChEBI" id="CHEBI:15378"/>
        <dbReference type="ChEBI" id="CHEBI:30616"/>
        <dbReference type="ChEBI" id="CHEBI:43474"/>
        <dbReference type="ChEBI" id="CHEBI:456216"/>
        <dbReference type="EC" id="5.6.2.3"/>
    </reaction>
</comment>
<name>A0A2K9BKZ9_9MOLU</name>
<dbReference type="KEGG" id="msyr:CXP39_03815"/>
<evidence type="ECO:0000256" key="2">
    <source>
        <dbReference type="ARBA" id="ARBA00022515"/>
    </source>
</evidence>
<evidence type="ECO:0000313" key="15">
    <source>
        <dbReference type="EMBL" id="AUF83891.1"/>
    </source>
</evidence>
<accession>A0A2K9BKZ9</accession>
<protein>
    <recommendedName>
        <fullName evidence="11 12">Replicative DNA helicase</fullName>
        <ecNumber evidence="11 12">5.6.2.3</ecNumber>
    </recommendedName>
</protein>
<dbReference type="RefSeq" id="WP_027048275.1">
    <property type="nucleotide sequence ID" value="NZ_CP025257.1"/>
</dbReference>
<evidence type="ECO:0000256" key="7">
    <source>
        <dbReference type="ARBA" id="ARBA00022840"/>
    </source>
</evidence>
<keyword evidence="9" id="KW-0413">Isomerase</keyword>
<dbReference type="Pfam" id="PF03796">
    <property type="entry name" value="DnaB_C"/>
    <property type="match status" value="1"/>
</dbReference>
<dbReference type="GO" id="GO:0006269">
    <property type="term" value="P:DNA replication, synthesis of primer"/>
    <property type="evidence" value="ECO:0007669"/>
    <property type="project" value="UniProtKB-UniRule"/>
</dbReference>
<evidence type="ECO:0000256" key="13">
    <source>
        <dbReference type="SAM" id="Coils"/>
    </source>
</evidence>
<sequence length="447" mass="50539">MEHQTQQQFEVLDQAEKIVLAIAIHSPNALPDILVRLVSDDFYQSAHKLIFNAIVELSQNSKELSTTTVAIYLESKKQLEKAGGAEQISEIGNYFYTDEGVEDYIDIVFKASMSRKFDSTLMKIQELRKSNSSLEDVLNQAQRELLEIDLEAKKSEILSIGIAAKEVIKKIKDLEQREETLTGVTTGFAKLDKMTSGLQSSDLIILAARPSVGKTAFSLNLAYNAANQGRKGVAIFSIEMPKEQLTQRILATMTQIDSTKLRTGKNLQKDDWLKITRADDRLQSTNIFIDDTPGITIQQIQSKLHKLKRDHEVELCIIDYLQLITTPGANGNDRQNEISNISRQLKRIARDTGIPIVCLSQLSRGVEKREDKRPLMSDLRDSGAIEQDADIIMFLFRDDYQNHNRTQEQIEDPISEVELIIAKHRNGSTGTVELYFDKPHGKFTDRN</sequence>
<dbReference type="GO" id="GO:0003677">
    <property type="term" value="F:DNA binding"/>
    <property type="evidence" value="ECO:0007669"/>
    <property type="project" value="UniProtKB-UniRule"/>
</dbReference>
<reference evidence="15 16" key="1">
    <citation type="submission" date="2017-12" db="EMBL/GenBank/DDBJ databases">
        <title>Mesoplasma syrphidae YJS, Complete Genome.</title>
        <authorList>
            <person name="Knight T.F."/>
            <person name="Citino T."/>
            <person name="Rubinstein R."/>
            <person name="Neuschaefer Z."/>
        </authorList>
    </citation>
    <scope>NUCLEOTIDE SEQUENCE [LARGE SCALE GENOMIC DNA]</scope>
    <source>
        <strain evidence="15 16">YJS</strain>
    </source>
</reference>
<dbReference type="NCBIfam" id="TIGR00665">
    <property type="entry name" value="DnaB"/>
    <property type="match status" value="1"/>
</dbReference>
<dbReference type="Gene3D" id="3.40.50.300">
    <property type="entry name" value="P-loop containing nucleotide triphosphate hydrolases"/>
    <property type="match status" value="1"/>
</dbReference>
<evidence type="ECO:0000256" key="10">
    <source>
        <dbReference type="ARBA" id="ARBA00048954"/>
    </source>
</evidence>
<comment type="function">
    <text evidence="12">The main replicative DNA helicase, it participates in initiation and elongation during chromosome replication. Travels ahead of the DNA replisome, separating dsDNA into templates for DNA synthesis. A processive ATP-dependent 5'-3' DNA helicase it has DNA-dependent ATPase activity.</text>
</comment>
<keyword evidence="16" id="KW-1185">Reference proteome</keyword>
<dbReference type="PANTHER" id="PTHR30153:SF2">
    <property type="entry name" value="REPLICATIVE DNA HELICASE"/>
    <property type="match status" value="1"/>
</dbReference>
<dbReference type="EC" id="5.6.2.3" evidence="11 12"/>
<organism evidence="15 16">
    <name type="scientific">Mesoplasma syrphidae</name>
    <dbReference type="NCBI Taxonomy" id="225999"/>
    <lineage>
        <taxon>Bacteria</taxon>
        <taxon>Bacillati</taxon>
        <taxon>Mycoplasmatota</taxon>
        <taxon>Mollicutes</taxon>
        <taxon>Entomoplasmatales</taxon>
        <taxon>Entomoplasmataceae</taxon>
        <taxon>Mesoplasma</taxon>
    </lineage>
</organism>
<feature type="coiled-coil region" evidence="13">
    <location>
        <begin position="124"/>
        <end position="158"/>
    </location>
</feature>
<dbReference type="InterPro" id="IPR007694">
    <property type="entry name" value="DNA_helicase_DnaB-like_C"/>
</dbReference>
<comment type="similarity">
    <text evidence="1 12">Belongs to the helicase family. DnaB subfamily.</text>
</comment>
<evidence type="ECO:0000256" key="9">
    <source>
        <dbReference type="ARBA" id="ARBA00023235"/>
    </source>
</evidence>